<feature type="domain" description="DinB-like" evidence="1">
    <location>
        <begin position="32"/>
        <end position="149"/>
    </location>
</feature>
<dbReference type="InterPro" id="IPR034660">
    <property type="entry name" value="DinB/YfiT-like"/>
</dbReference>
<dbReference type="Proteomes" id="UP000479756">
    <property type="component" value="Unassembled WGS sequence"/>
</dbReference>
<dbReference type="Gene3D" id="1.20.120.450">
    <property type="entry name" value="dinb family like domain"/>
    <property type="match status" value="1"/>
</dbReference>
<protein>
    <recommendedName>
        <fullName evidence="1">DinB-like domain-containing protein</fullName>
    </recommendedName>
</protein>
<name>A0A7C9PNN9_9MICO</name>
<evidence type="ECO:0000313" key="3">
    <source>
        <dbReference type="Proteomes" id="UP000479756"/>
    </source>
</evidence>
<evidence type="ECO:0000313" key="2">
    <source>
        <dbReference type="EMBL" id="NEM91626.1"/>
    </source>
</evidence>
<proteinExistence type="predicted"/>
<keyword evidence="3" id="KW-1185">Reference proteome</keyword>
<dbReference type="AlphaFoldDB" id="A0A7C9PNN9"/>
<reference evidence="2 3" key="1">
    <citation type="journal article" date="2014" name="Int. J. Syst. Evol. Microbiol.">
        <title>Description of Galbitalea soli gen. nov., sp. nov., and Frondihabitans sucicola sp. nov.</title>
        <authorList>
            <person name="Kim S.J."/>
            <person name="Lim J.M."/>
            <person name="Ahn J.H."/>
            <person name="Weon H.Y."/>
            <person name="Hamada M."/>
            <person name="Suzuki K."/>
            <person name="Ahn T.Y."/>
            <person name="Kwon S.W."/>
        </authorList>
    </citation>
    <scope>NUCLEOTIDE SEQUENCE [LARGE SCALE GENOMIC DNA]</scope>
    <source>
        <strain evidence="2 3">NBRC 108727</strain>
    </source>
</reference>
<dbReference type="InterPro" id="IPR024775">
    <property type="entry name" value="DinB-like"/>
</dbReference>
<gene>
    <name evidence="2" type="ORF">G3T37_09670</name>
</gene>
<dbReference type="RefSeq" id="WP_163473449.1">
    <property type="nucleotide sequence ID" value="NZ_JAAGWZ010000002.1"/>
</dbReference>
<dbReference type="SUPFAM" id="SSF109854">
    <property type="entry name" value="DinB/YfiT-like putative metalloenzymes"/>
    <property type="match status" value="1"/>
</dbReference>
<organism evidence="2 3">
    <name type="scientific">Galbitalea soli</name>
    <dbReference type="NCBI Taxonomy" id="1268042"/>
    <lineage>
        <taxon>Bacteria</taxon>
        <taxon>Bacillati</taxon>
        <taxon>Actinomycetota</taxon>
        <taxon>Actinomycetes</taxon>
        <taxon>Micrococcales</taxon>
        <taxon>Microbacteriaceae</taxon>
        <taxon>Galbitalea</taxon>
    </lineage>
</organism>
<accession>A0A7C9PNN9</accession>
<dbReference type="EMBL" id="JAAGWZ010000002">
    <property type="protein sequence ID" value="NEM91626.1"/>
    <property type="molecule type" value="Genomic_DNA"/>
</dbReference>
<comment type="caution">
    <text evidence="2">The sequence shown here is derived from an EMBL/GenBank/DDBJ whole genome shotgun (WGS) entry which is preliminary data.</text>
</comment>
<evidence type="ECO:0000259" key="1">
    <source>
        <dbReference type="Pfam" id="PF12867"/>
    </source>
</evidence>
<dbReference type="Pfam" id="PF12867">
    <property type="entry name" value="DinB_2"/>
    <property type="match status" value="1"/>
</dbReference>
<sequence>MDLTQWLVAELDDTSARLDGQILSIVPSERQGERMPGGNSITWATYHLARHASLALQVTGFYPLEADPRLAEFDPAATVPGSGLQEVEQPWAAALDAAEVAAFAGSVITDVREYLATLDGAALDDRPDVAAALRAAGIDETSFGWLYRMWDAPLGFLVRWPLLGHITNHVGEMIGTRNQMGLSPFR</sequence>